<gene>
    <name evidence="2" type="ORF">H8K47_05635</name>
</gene>
<sequence length="319" mass="34450">MQIIDAAQVSQALDFPRLIDALEQGFSRDFNMPPRQVYRLSEQAHRHEGFALLPAWNEDLIGMKAFTYFPDNAENQLPTVFAKILLFRRADGVPLAMVDGTSVTYWRTAAVSALAARYLARPDAQHLLLLGTGRLALPLLHAHLSQHALRRISVWGRDIAKAQAVADQCRAETASAYPALQIQAVSELPQVTAEADIIVAATGSATPLLAGAQIAPGCHVDMLGNHSPDRRECDTALITRARVCVDSRENVLREAGELLIPMAEGQFQASAIAADLAQLCRGQGRRNNAEEITVFKSVGTALADLLCASLVLKTVNGAG</sequence>
<dbReference type="GO" id="GO:0016491">
    <property type="term" value="F:oxidoreductase activity"/>
    <property type="evidence" value="ECO:0007669"/>
    <property type="project" value="UniProtKB-ARBA"/>
</dbReference>
<organism evidence="2 3">
    <name type="scientific">Undibacterium rugosum</name>
    <dbReference type="NCBI Taxonomy" id="2762291"/>
    <lineage>
        <taxon>Bacteria</taxon>
        <taxon>Pseudomonadati</taxon>
        <taxon>Pseudomonadota</taxon>
        <taxon>Betaproteobacteria</taxon>
        <taxon>Burkholderiales</taxon>
        <taxon>Oxalobacteraceae</taxon>
        <taxon>Undibacterium</taxon>
    </lineage>
</organism>
<dbReference type="NCBIfam" id="NF004793">
    <property type="entry name" value="PRK06141.1"/>
    <property type="match status" value="1"/>
</dbReference>
<dbReference type="FunFam" id="3.40.50.720:FF:000311">
    <property type="entry name" value="Ornithine cyclodeaminase"/>
    <property type="match status" value="1"/>
</dbReference>
<dbReference type="InterPro" id="IPR036291">
    <property type="entry name" value="NAD(P)-bd_dom_sf"/>
</dbReference>
<dbReference type="Gene3D" id="3.30.1780.10">
    <property type="entry name" value="ornithine cyclodeaminase, domain 1"/>
    <property type="match status" value="1"/>
</dbReference>
<dbReference type="RefSeq" id="WP_186880442.1">
    <property type="nucleotide sequence ID" value="NZ_JACOGG010000004.1"/>
</dbReference>
<dbReference type="EMBL" id="JACOGG010000004">
    <property type="protein sequence ID" value="MBC3934836.1"/>
    <property type="molecule type" value="Genomic_DNA"/>
</dbReference>
<evidence type="ECO:0000313" key="2">
    <source>
        <dbReference type="EMBL" id="MBC3934836.1"/>
    </source>
</evidence>
<comment type="caution">
    <text evidence="2">The sequence shown here is derived from an EMBL/GenBank/DDBJ whole genome shotgun (WGS) entry which is preliminary data.</text>
</comment>
<dbReference type="AlphaFoldDB" id="A0A923KZC3"/>
<proteinExistence type="inferred from homology"/>
<dbReference type="GO" id="GO:0019752">
    <property type="term" value="P:carboxylic acid metabolic process"/>
    <property type="evidence" value="ECO:0007669"/>
    <property type="project" value="UniProtKB-ARBA"/>
</dbReference>
<dbReference type="Proteomes" id="UP000612361">
    <property type="component" value="Unassembled WGS sequence"/>
</dbReference>
<comment type="similarity">
    <text evidence="1">Belongs to the ornithine cyclodeaminase/mu-crystallin family.</text>
</comment>
<reference evidence="2" key="1">
    <citation type="submission" date="2020-08" db="EMBL/GenBank/DDBJ databases">
        <title>Novel species isolated from subtropical streams in China.</title>
        <authorList>
            <person name="Lu H."/>
        </authorList>
    </citation>
    <scope>NUCLEOTIDE SEQUENCE</scope>
    <source>
        <strain evidence="2">CY7W</strain>
    </source>
</reference>
<dbReference type="Gene3D" id="3.40.50.720">
    <property type="entry name" value="NAD(P)-binding Rossmann-like Domain"/>
    <property type="match status" value="1"/>
</dbReference>
<dbReference type="InterPro" id="IPR003462">
    <property type="entry name" value="ODC_Mu_crystall"/>
</dbReference>
<dbReference type="GO" id="GO:0005737">
    <property type="term" value="C:cytoplasm"/>
    <property type="evidence" value="ECO:0007669"/>
    <property type="project" value="TreeGrafter"/>
</dbReference>
<keyword evidence="3" id="KW-1185">Reference proteome</keyword>
<dbReference type="PIRSF" id="PIRSF001439">
    <property type="entry name" value="CryM"/>
    <property type="match status" value="1"/>
</dbReference>
<accession>A0A923KZC3</accession>
<dbReference type="SUPFAM" id="SSF51735">
    <property type="entry name" value="NAD(P)-binding Rossmann-fold domains"/>
    <property type="match status" value="1"/>
</dbReference>
<name>A0A923KZC3_9BURK</name>
<protein>
    <submittedName>
        <fullName evidence="2">Ornithine cyclodeaminase family protein</fullName>
    </submittedName>
</protein>
<dbReference type="PANTHER" id="PTHR13812:SF19">
    <property type="entry name" value="KETIMINE REDUCTASE MU-CRYSTALLIN"/>
    <property type="match status" value="1"/>
</dbReference>
<evidence type="ECO:0000256" key="1">
    <source>
        <dbReference type="ARBA" id="ARBA00008903"/>
    </source>
</evidence>
<evidence type="ECO:0000313" key="3">
    <source>
        <dbReference type="Proteomes" id="UP000612361"/>
    </source>
</evidence>
<dbReference type="InterPro" id="IPR023401">
    <property type="entry name" value="ODC_N"/>
</dbReference>
<dbReference type="PANTHER" id="PTHR13812">
    <property type="entry name" value="KETIMINE REDUCTASE MU-CRYSTALLIN"/>
    <property type="match status" value="1"/>
</dbReference>
<dbReference type="Pfam" id="PF02423">
    <property type="entry name" value="OCD_Mu_crystall"/>
    <property type="match status" value="1"/>
</dbReference>